<dbReference type="InterPro" id="IPR013325">
    <property type="entry name" value="RNA_pol_sigma_r2"/>
</dbReference>
<dbReference type="RefSeq" id="WP_376919875.1">
    <property type="nucleotide sequence ID" value="NZ_JBHRSW010000014.1"/>
</dbReference>
<evidence type="ECO:0000256" key="4">
    <source>
        <dbReference type="ARBA" id="ARBA00023163"/>
    </source>
</evidence>
<dbReference type="InterPro" id="IPR014284">
    <property type="entry name" value="RNA_pol_sigma-70_dom"/>
</dbReference>
<keyword evidence="3" id="KW-0731">Sigma factor</keyword>
<dbReference type="InterPro" id="IPR039425">
    <property type="entry name" value="RNA_pol_sigma-70-like"/>
</dbReference>
<dbReference type="InterPro" id="IPR007627">
    <property type="entry name" value="RNA_pol_sigma70_r2"/>
</dbReference>
<dbReference type="Proteomes" id="UP001595478">
    <property type="component" value="Unassembled WGS sequence"/>
</dbReference>
<name>A0ABV7FNP9_9ALTE</name>
<feature type="domain" description="RNA polymerase sigma factor 70 region 4 type 2" evidence="6">
    <location>
        <begin position="129"/>
        <end position="178"/>
    </location>
</feature>
<evidence type="ECO:0000256" key="3">
    <source>
        <dbReference type="ARBA" id="ARBA00023082"/>
    </source>
</evidence>
<dbReference type="SUPFAM" id="SSF88659">
    <property type="entry name" value="Sigma3 and sigma4 domains of RNA polymerase sigma factors"/>
    <property type="match status" value="1"/>
</dbReference>
<reference evidence="8" key="1">
    <citation type="journal article" date="2019" name="Int. J. Syst. Evol. Microbiol.">
        <title>The Global Catalogue of Microorganisms (GCM) 10K type strain sequencing project: providing services to taxonomists for standard genome sequencing and annotation.</title>
        <authorList>
            <consortium name="The Broad Institute Genomics Platform"/>
            <consortium name="The Broad Institute Genome Sequencing Center for Infectious Disease"/>
            <person name="Wu L."/>
            <person name="Ma J."/>
        </authorList>
    </citation>
    <scope>NUCLEOTIDE SEQUENCE [LARGE SCALE GENOMIC DNA]</scope>
    <source>
        <strain evidence="8">KCTC 52473</strain>
    </source>
</reference>
<dbReference type="PANTHER" id="PTHR43133">
    <property type="entry name" value="RNA POLYMERASE ECF-TYPE SIGMA FACTO"/>
    <property type="match status" value="1"/>
</dbReference>
<keyword evidence="8" id="KW-1185">Reference proteome</keyword>
<dbReference type="NCBIfam" id="TIGR02937">
    <property type="entry name" value="sigma70-ECF"/>
    <property type="match status" value="1"/>
</dbReference>
<evidence type="ECO:0000259" key="5">
    <source>
        <dbReference type="Pfam" id="PF04542"/>
    </source>
</evidence>
<evidence type="ECO:0000313" key="8">
    <source>
        <dbReference type="Proteomes" id="UP001595478"/>
    </source>
</evidence>
<keyword evidence="4" id="KW-0804">Transcription</keyword>
<dbReference type="Pfam" id="PF08281">
    <property type="entry name" value="Sigma70_r4_2"/>
    <property type="match status" value="1"/>
</dbReference>
<comment type="similarity">
    <text evidence="1">Belongs to the sigma-70 factor family. ECF subfamily.</text>
</comment>
<dbReference type="Pfam" id="PF04542">
    <property type="entry name" value="Sigma70_r2"/>
    <property type="match status" value="1"/>
</dbReference>
<feature type="domain" description="RNA polymerase sigma-70 region 2" evidence="5">
    <location>
        <begin position="32"/>
        <end position="92"/>
    </location>
</feature>
<evidence type="ECO:0000259" key="6">
    <source>
        <dbReference type="Pfam" id="PF08281"/>
    </source>
</evidence>
<evidence type="ECO:0000256" key="2">
    <source>
        <dbReference type="ARBA" id="ARBA00023015"/>
    </source>
</evidence>
<dbReference type="InterPro" id="IPR013249">
    <property type="entry name" value="RNA_pol_sigma70_r4_t2"/>
</dbReference>
<dbReference type="Gene3D" id="1.10.1740.10">
    <property type="match status" value="1"/>
</dbReference>
<dbReference type="SUPFAM" id="SSF88946">
    <property type="entry name" value="Sigma2 domain of RNA polymerase sigma factors"/>
    <property type="match status" value="1"/>
</dbReference>
<evidence type="ECO:0000313" key="7">
    <source>
        <dbReference type="EMBL" id="MFC3121740.1"/>
    </source>
</evidence>
<proteinExistence type="inferred from homology"/>
<accession>A0ABV7FNP9</accession>
<organism evidence="7 8">
    <name type="scientific">Agaribacter flavus</name>
    <dbReference type="NCBI Taxonomy" id="1902781"/>
    <lineage>
        <taxon>Bacteria</taxon>
        <taxon>Pseudomonadati</taxon>
        <taxon>Pseudomonadota</taxon>
        <taxon>Gammaproteobacteria</taxon>
        <taxon>Alteromonadales</taxon>
        <taxon>Alteromonadaceae</taxon>
        <taxon>Agaribacter</taxon>
    </lineage>
</organism>
<keyword evidence="2" id="KW-0805">Transcription regulation</keyword>
<protein>
    <submittedName>
        <fullName evidence="7">RNA polymerase sigma factor</fullName>
    </submittedName>
</protein>
<dbReference type="InterPro" id="IPR013324">
    <property type="entry name" value="RNA_pol_sigma_r3/r4-like"/>
</dbReference>
<evidence type="ECO:0000256" key="1">
    <source>
        <dbReference type="ARBA" id="ARBA00010641"/>
    </source>
</evidence>
<dbReference type="Gene3D" id="1.10.10.10">
    <property type="entry name" value="Winged helix-like DNA-binding domain superfamily/Winged helix DNA-binding domain"/>
    <property type="match status" value="1"/>
</dbReference>
<sequence length="187" mass="21450">MDNELLASLLARCALKEQKALEKLYGLSAVYLHAVAYKIVRSQESSNEVLQDAFVQIWDNAGSFSPAQSQATTWMSSIVRYRAIDKIRREQKHANRIGGDEEEDLLLTTPAKERPLEELENIELNHKTQACLETMHEKFSKSIKLAYLYGYSREELVDILGANLNTVKSWLRRGSLKLKECLQNEYK</sequence>
<comment type="caution">
    <text evidence="7">The sequence shown here is derived from an EMBL/GenBank/DDBJ whole genome shotgun (WGS) entry which is preliminary data.</text>
</comment>
<dbReference type="InterPro" id="IPR036388">
    <property type="entry name" value="WH-like_DNA-bd_sf"/>
</dbReference>
<dbReference type="PANTHER" id="PTHR43133:SF62">
    <property type="entry name" value="RNA POLYMERASE SIGMA FACTOR SIGZ"/>
    <property type="match status" value="1"/>
</dbReference>
<gene>
    <name evidence="7" type="ORF">ACFOHL_08905</name>
</gene>
<dbReference type="EMBL" id="JBHRSW010000014">
    <property type="protein sequence ID" value="MFC3121740.1"/>
    <property type="molecule type" value="Genomic_DNA"/>
</dbReference>